<dbReference type="InterPro" id="IPR018060">
    <property type="entry name" value="HTH_AraC"/>
</dbReference>
<feature type="region of interest" description="Disordered" evidence="4">
    <location>
        <begin position="285"/>
        <end position="304"/>
    </location>
</feature>
<dbReference type="Pfam" id="PF12833">
    <property type="entry name" value="HTH_18"/>
    <property type="match status" value="1"/>
</dbReference>
<dbReference type="PRINTS" id="PR00032">
    <property type="entry name" value="HTHARAC"/>
</dbReference>
<keyword evidence="2" id="KW-0238">DNA-binding</keyword>
<evidence type="ECO:0000256" key="4">
    <source>
        <dbReference type="SAM" id="MobiDB-lite"/>
    </source>
</evidence>
<dbReference type="AlphaFoldDB" id="A0A9D1EQP8"/>
<dbReference type="InterPro" id="IPR003313">
    <property type="entry name" value="AraC-bd"/>
</dbReference>
<dbReference type="EMBL" id="DVIQ01000007">
    <property type="protein sequence ID" value="HIS30148.1"/>
    <property type="molecule type" value="Genomic_DNA"/>
</dbReference>
<dbReference type="InterPro" id="IPR018062">
    <property type="entry name" value="HTH_AraC-typ_CS"/>
</dbReference>
<dbReference type="InterPro" id="IPR009057">
    <property type="entry name" value="Homeodomain-like_sf"/>
</dbReference>
<dbReference type="InterPro" id="IPR014710">
    <property type="entry name" value="RmlC-like_jellyroll"/>
</dbReference>
<accession>A0A9D1EQP8</accession>
<comment type="caution">
    <text evidence="6">The sequence shown here is derived from an EMBL/GenBank/DDBJ whole genome shotgun (WGS) entry which is preliminary data.</text>
</comment>
<dbReference type="SUPFAM" id="SSF51215">
    <property type="entry name" value="Regulatory protein AraC"/>
    <property type="match status" value="1"/>
</dbReference>
<dbReference type="Proteomes" id="UP000823935">
    <property type="component" value="Unassembled WGS sequence"/>
</dbReference>
<evidence type="ECO:0000313" key="6">
    <source>
        <dbReference type="EMBL" id="HIS30148.1"/>
    </source>
</evidence>
<reference evidence="6" key="2">
    <citation type="journal article" date="2021" name="PeerJ">
        <title>Extensive microbial diversity within the chicken gut microbiome revealed by metagenomics and culture.</title>
        <authorList>
            <person name="Gilroy R."/>
            <person name="Ravi A."/>
            <person name="Getino M."/>
            <person name="Pursley I."/>
            <person name="Horton D.L."/>
            <person name="Alikhan N.F."/>
            <person name="Baker D."/>
            <person name="Gharbi K."/>
            <person name="Hall N."/>
            <person name="Watson M."/>
            <person name="Adriaenssens E.M."/>
            <person name="Foster-Nyarko E."/>
            <person name="Jarju S."/>
            <person name="Secka A."/>
            <person name="Antonio M."/>
            <person name="Oren A."/>
            <person name="Chaudhuri R.R."/>
            <person name="La Ragione R."/>
            <person name="Hildebrand F."/>
            <person name="Pallen M.J."/>
        </authorList>
    </citation>
    <scope>NUCLEOTIDE SEQUENCE</scope>
    <source>
        <strain evidence="6">CHK190-19873</strain>
    </source>
</reference>
<evidence type="ECO:0000313" key="7">
    <source>
        <dbReference type="Proteomes" id="UP000823935"/>
    </source>
</evidence>
<dbReference type="InterPro" id="IPR020449">
    <property type="entry name" value="Tscrpt_reg_AraC-type_HTH"/>
</dbReference>
<evidence type="ECO:0000256" key="3">
    <source>
        <dbReference type="ARBA" id="ARBA00023163"/>
    </source>
</evidence>
<protein>
    <submittedName>
        <fullName evidence="6">Helix-turn-helix transcriptional regulator</fullName>
    </submittedName>
</protein>
<reference evidence="6" key="1">
    <citation type="submission" date="2020-10" db="EMBL/GenBank/DDBJ databases">
        <authorList>
            <person name="Gilroy R."/>
        </authorList>
    </citation>
    <scope>NUCLEOTIDE SEQUENCE</scope>
    <source>
        <strain evidence="6">CHK190-19873</strain>
    </source>
</reference>
<feature type="domain" description="HTH araC/xylS-type" evidence="5">
    <location>
        <begin position="190"/>
        <end position="288"/>
    </location>
</feature>
<dbReference type="CDD" id="cd02208">
    <property type="entry name" value="cupin_RmlC-like"/>
    <property type="match status" value="1"/>
</dbReference>
<organism evidence="6 7">
    <name type="scientific">Candidatus Limivivens intestinipullorum</name>
    <dbReference type="NCBI Taxonomy" id="2840858"/>
    <lineage>
        <taxon>Bacteria</taxon>
        <taxon>Bacillati</taxon>
        <taxon>Bacillota</taxon>
        <taxon>Clostridia</taxon>
        <taxon>Lachnospirales</taxon>
        <taxon>Lachnospiraceae</taxon>
        <taxon>Lachnospiraceae incertae sedis</taxon>
        <taxon>Candidatus Limivivens</taxon>
    </lineage>
</organism>
<sequence length="304" mass="35125">MRPFLEEIRHGTPAYAFQIYHMDLPEKASAVNYHWHRELEILRIEEGSLTVTDNQTARRGTAGDLFFIMPEHIHTMRTGSAPVRYDAFLFPLSFLDFASYDDVQDQFLSPLQQKKLLFPSHLADVKTRYPKIWALFGEVLSENTARSHGYQLATKICLLKLFCLLHREGLLVSTGDGQDAANPRQIQTLREILMYINANYQRTLTLAEAADRFHLSPKYFSRYFHQSFGRTFTEYVNDCRILRSCELLKTTDASVLTIALSVGFENVSYFIRRFKDTTGYTPGEYRKTAKGENSHPSKLPRTFL</sequence>
<dbReference type="InterPro" id="IPR037923">
    <property type="entry name" value="HTH-like"/>
</dbReference>
<dbReference type="Gene3D" id="1.10.10.60">
    <property type="entry name" value="Homeodomain-like"/>
    <property type="match status" value="2"/>
</dbReference>
<dbReference type="PROSITE" id="PS01124">
    <property type="entry name" value="HTH_ARAC_FAMILY_2"/>
    <property type="match status" value="1"/>
</dbReference>
<dbReference type="SUPFAM" id="SSF46689">
    <property type="entry name" value="Homeodomain-like"/>
    <property type="match status" value="2"/>
</dbReference>
<feature type="compositionally biased region" description="Basic and acidic residues" evidence="4">
    <location>
        <begin position="285"/>
        <end position="295"/>
    </location>
</feature>
<dbReference type="SMART" id="SM00342">
    <property type="entry name" value="HTH_ARAC"/>
    <property type="match status" value="1"/>
</dbReference>
<dbReference type="Gene3D" id="2.60.120.10">
    <property type="entry name" value="Jelly Rolls"/>
    <property type="match status" value="1"/>
</dbReference>
<dbReference type="GO" id="GO:0043565">
    <property type="term" value="F:sequence-specific DNA binding"/>
    <property type="evidence" value="ECO:0007669"/>
    <property type="project" value="InterPro"/>
</dbReference>
<dbReference type="GO" id="GO:0003700">
    <property type="term" value="F:DNA-binding transcription factor activity"/>
    <property type="evidence" value="ECO:0007669"/>
    <property type="project" value="InterPro"/>
</dbReference>
<proteinExistence type="predicted"/>
<keyword evidence="3" id="KW-0804">Transcription</keyword>
<name>A0A9D1EQP8_9FIRM</name>
<dbReference type="Pfam" id="PF02311">
    <property type="entry name" value="AraC_binding"/>
    <property type="match status" value="1"/>
</dbReference>
<evidence type="ECO:0000256" key="1">
    <source>
        <dbReference type="ARBA" id="ARBA00023015"/>
    </source>
</evidence>
<dbReference type="PANTHER" id="PTHR43280:SF2">
    <property type="entry name" value="HTH-TYPE TRANSCRIPTIONAL REGULATOR EXSA"/>
    <property type="match status" value="1"/>
</dbReference>
<gene>
    <name evidence="6" type="ORF">IAB44_01135</name>
</gene>
<evidence type="ECO:0000256" key="2">
    <source>
        <dbReference type="ARBA" id="ARBA00023125"/>
    </source>
</evidence>
<dbReference type="PANTHER" id="PTHR43280">
    <property type="entry name" value="ARAC-FAMILY TRANSCRIPTIONAL REGULATOR"/>
    <property type="match status" value="1"/>
</dbReference>
<keyword evidence="1" id="KW-0805">Transcription regulation</keyword>
<dbReference type="PROSITE" id="PS00041">
    <property type="entry name" value="HTH_ARAC_FAMILY_1"/>
    <property type="match status" value="1"/>
</dbReference>
<evidence type="ECO:0000259" key="5">
    <source>
        <dbReference type="PROSITE" id="PS01124"/>
    </source>
</evidence>